<dbReference type="FunFam" id="3.30.70.270:FF:000001">
    <property type="entry name" value="Diguanylate cyclase domain protein"/>
    <property type="match status" value="1"/>
</dbReference>
<keyword evidence="4" id="KW-0472">Membrane</keyword>
<feature type="transmembrane region" description="Helical" evidence="4">
    <location>
        <begin position="50"/>
        <end position="70"/>
    </location>
</feature>
<dbReference type="SMART" id="SM00267">
    <property type="entry name" value="GGDEF"/>
    <property type="match status" value="1"/>
</dbReference>
<evidence type="ECO:0000256" key="2">
    <source>
        <dbReference type="ARBA" id="ARBA00012528"/>
    </source>
</evidence>
<dbReference type="InterPro" id="IPR000160">
    <property type="entry name" value="GGDEF_dom"/>
</dbReference>
<keyword evidence="4" id="KW-1133">Transmembrane helix</keyword>
<dbReference type="AlphaFoldDB" id="A0A845UWU3"/>
<keyword evidence="7" id="KW-1185">Reference proteome</keyword>
<feature type="transmembrane region" description="Helical" evidence="4">
    <location>
        <begin position="101"/>
        <end position="119"/>
    </location>
</feature>
<comment type="cofactor">
    <cofactor evidence="1">
        <name>Mg(2+)</name>
        <dbReference type="ChEBI" id="CHEBI:18420"/>
    </cofactor>
</comment>
<dbReference type="InterPro" id="IPR050469">
    <property type="entry name" value="Diguanylate_Cyclase"/>
</dbReference>
<dbReference type="PROSITE" id="PS50887">
    <property type="entry name" value="GGDEF"/>
    <property type="match status" value="1"/>
</dbReference>
<gene>
    <name evidence="6" type="ORF">G3I74_05140</name>
</gene>
<dbReference type="InterPro" id="IPR048435">
    <property type="entry name" value="MASE6"/>
</dbReference>
<comment type="catalytic activity">
    <reaction evidence="3">
        <text>2 GTP = 3',3'-c-di-GMP + 2 diphosphate</text>
        <dbReference type="Rhea" id="RHEA:24898"/>
        <dbReference type="ChEBI" id="CHEBI:33019"/>
        <dbReference type="ChEBI" id="CHEBI:37565"/>
        <dbReference type="ChEBI" id="CHEBI:58805"/>
        <dbReference type="EC" id="2.7.7.65"/>
    </reaction>
</comment>
<feature type="transmembrane region" description="Helical" evidence="4">
    <location>
        <begin position="152"/>
        <end position="173"/>
    </location>
</feature>
<feature type="domain" description="GGDEF" evidence="5">
    <location>
        <begin position="218"/>
        <end position="349"/>
    </location>
</feature>
<evidence type="ECO:0000256" key="3">
    <source>
        <dbReference type="ARBA" id="ARBA00034247"/>
    </source>
</evidence>
<dbReference type="EMBL" id="JAAGSC010000037">
    <property type="protein sequence ID" value="NDY95108.1"/>
    <property type="molecule type" value="Genomic_DNA"/>
</dbReference>
<feature type="transmembrane region" description="Helical" evidence="4">
    <location>
        <begin position="126"/>
        <end position="146"/>
    </location>
</feature>
<dbReference type="PANTHER" id="PTHR45138">
    <property type="entry name" value="REGULATORY COMPONENTS OF SENSORY TRANSDUCTION SYSTEM"/>
    <property type="match status" value="1"/>
</dbReference>
<dbReference type="Proteomes" id="UP000484885">
    <property type="component" value="Unassembled WGS sequence"/>
</dbReference>
<dbReference type="CDD" id="cd01949">
    <property type="entry name" value="GGDEF"/>
    <property type="match status" value="1"/>
</dbReference>
<name>A0A845UWU3_9GAMM</name>
<dbReference type="SUPFAM" id="SSF55073">
    <property type="entry name" value="Nucleotide cyclase"/>
    <property type="match status" value="1"/>
</dbReference>
<evidence type="ECO:0000313" key="6">
    <source>
        <dbReference type="EMBL" id="NDY95108.1"/>
    </source>
</evidence>
<comment type="caution">
    <text evidence="6">The sequence shown here is derived from an EMBL/GenBank/DDBJ whole genome shotgun (WGS) entry which is preliminary data.</text>
</comment>
<dbReference type="InterPro" id="IPR029787">
    <property type="entry name" value="Nucleotide_cyclase"/>
</dbReference>
<dbReference type="Gene3D" id="3.30.70.270">
    <property type="match status" value="1"/>
</dbReference>
<dbReference type="EC" id="2.7.7.65" evidence="2"/>
<dbReference type="GO" id="GO:0052621">
    <property type="term" value="F:diguanylate cyclase activity"/>
    <property type="evidence" value="ECO:0007669"/>
    <property type="project" value="UniProtKB-EC"/>
</dbReference>
<dbReference type="GO" id="GO:1902201">
    <property type="term" value="P:negative regulation of bacterial-type flagellum-dependent cell motility"/>
    <property type="evidence" value="ECO:0007669"/>
    <property type="project" value="TreeGrafter"/>
</dbReference>
<dbReference type="Pfam" id="PF20966">
    <property type="entry name" value="MASE6"/>
    <property type="match status" value="1"/>
</dbReference>
<evidence type="ECO:0000313" key="7">
    <source>
        <dbReference type="Proteomes" id="UP000484885"/>
    </source>
</evidence>
<sequence>MIEPAQKSTTESLLAVHHRDRQRRQVLLALLVITFLGGLFFGTLNWMRGIVAAAVIEFAFAAFCVVAYPFVRRTRRIHVWALAVALPWIVSVWVVVALPAAASSVFIWALVLPILLMFLLGRRIGLGLSVVSLLGAMAVALHRFGLPRNPDQIAYTANLIIAALAILVLSYVYERAREKAELDLRYLAVTDTLTDLPNRTLVYENFAGMKALALRQDKPLSLLLMDLDHFKQINDQHGHDAGDQVLREVADLLRKRLRRSDQVYRMGGEEFLVMMPDTSLDQAAALAENLRGRIEALDLRFNDQSAPLTASIGVTQMTAPEESFDTLLRRADQNMYWCKARGRNRVRAS</sequence>
<dbReference type="RefSeq" id="WP_164210511.1">
    <property type="nucleotide sequence ID" value="NZ_JAAGSC010000037.1"/>
</dbReference>
<dbReference type="Pfam" id="PF00990">
    <property type="entry name" value="GGDEF"/>
    <property type="match status" value="1"/>
</dbReference>
<organism evidence="6 7">
    <name type="scientific">Wenzhouxiangella limi</name>
    <dbReference type="NCBI Taxonomy" id="2707351"/>
    <lineage>
        <taxon>Bacteria</taxon>
        <taxon>Pseudomonadati</taxon>
        <taxon>Pseudomonadota</taxon>
        <taxon>Gammaproteobacteria</taxon>
        <taxon>Chromatiales</taxon>
        <taxon>Wenzhouxiangellaceae</taxon>
        <taxon>Wenzhouxiangella</taxon>
    </lineage>
</organism>
<evidence type="ECO:0000259" key="5">
    <source>
        <dbReference type="PROSITE" id="PS50887"/>
    </source>
</evidence>
<accession>A0A845UWU3</accession>
<reference evidence="6 7" key="1">
    <citation type="submission" date="2020-02" db="EMBL/GenBank/DDBJ databases">
        <authorList>
            <person name="Zhang X.-Y."/>
        </authorList>
    </citation>
    <scope>NUCLEOTIDE SEQUENCE [LARGE SCALE GENOMIC DNA]</scope>
    <source>
        <strain evidence="6 7">C33</strain>
    </source>
</reference>
<feature type="transmembrane region" description="Helical" evidence="4">
    <location>
        <begin position="26"/>
        <end position="44"/>
    </location>
</feature>
<dbReference type="InterPro" id="IPR043128">
    <property type="entry name" value="Rev_trsase/Diguanyl_cyclase"/>
</dbReference>
<dbReference type="PANTHER" id="PTHR45138:SF9">
    <property type="entry name" value="DIGUANYLATE CYCLASE DGCM-RELATED"/>
    <property type="match status" value="1"/>
</dbReference>
<dbReference type="GO" id="GO:0005886">
    <property type="term" value="C:plasma membrane"/>
    <property type="evidence" value="ECO:0007669"/>
    <property type="project" value="TreeGrafter"/>
</dbReference>
<dbReference type="GO" id="GO:0043709">
    <property type="term" value="P:cell adhesion involved in single-species biofilm formation"/>
    <property type="evidence" value="ECO:0007669"/>
    <property type="project" value="TreeGrafter"/>
</dbReference>
<evidence type="ECO:0000256" key="1">
    <source>
        <dbReference type="ARBA" id="ARBA00001946"/>
    </source>
</evidence>
<protein>
    <recommendedName>
        <fullName evidence="2">diguanylate cyclase</fullName>
        <ecNumber evidence="2">2.7.7.65</ecNumber>
    </recommendedName>
</protein>
<dbReference type="NCBIfam" id="TIGR00254">
    <property type="entry name" value="GGDEF"/>
    <property type="match status" value="1"/>
</dbReference>
<feature type="transmembrane region" description="Helical" evidence="4">
    <location>
        <begin position="77"/>
        <end position="95"/>
    </location>
</feature>
<proteinExistence type="predicted"/>
<evidence type="ECO:0000256" key="4">
    <source>
        <dbReference type="SAM" id="Phobius"/>
    </source>
</evidence>
<keyword evidence="4" id="KW-0812">Transmembrane</keyword>